<proteinExistence type="predicted"/>
<dbReference type="HOGENOM" id="CLU_140239_0_0_0"/>
<reference evidence="7" key="1">
    <citation type="submission" date="2014-11" db="EMBL/GenBank/DDBJ databases">
        <title>Hymenobacter sp. DG25B genome submission.</title>
        <authorList>
            <person name="Jung H.-Y."/>
            <person name="Kim M.K."/>
            <person name="Srinivasan S."/>
            <person name="Lim S."/>
        </authorList>
    </citation>
    <scope>NUCLEOTIDE SEQUENCE [LARGE SCALE GENOMIC DNA]</scope>
    <source>
        <strain evidence="7">DY59</strain>
    </source>
</reference>
<dbReference type="STRING" id="1182571.QR90_00315"/>
<dbReference type="GO" id="GO:0009279">
    <property type="term" value="C:cell outer membrane"/>
    <property type="evidence" value="ECO:0007669"/>
    <property type="project" value="UniProtKB-SubCell"/>
</dbReference>
<accession>A0A0A7KCQ6</accession>
<keyword evidence="3" id="KW-0574">Periplasm</keyword>
<evidence type="ECO:0000313" key="7">
    <source>
        <dbReference type="Proteomes" id="UP000030634"/>
    </source>
</evidence>
<dbReference type="InterPro" id="IPR012902">
    <property type="entry name" value="N_methyl_site"/>
</dbReference>
<keyword evidence="5" id="KW-1133">Transmembrane helix</keyword>
<dbReference type="Pfam" id="PF07963">
    <property type="entry name" value="N_methyl"/>
    <property type="match status" value="1"/>
</dbReference>
<evidence type="ECO:0000256" key="4">
    <source>
        <dbReference type="ARBA" id="ARBA00023237"/>
    </source>
</evidence>
<organism evidence="6 7">
    <name type="scientific">Deinococcus radiopugnans</name>
    <dbReference type="NCBI Taxonomy" id="57497"/>
    <lineage>
        <taxon>Bacteria</taxon>
        <taxon>Thermotogati</taxon>
        <taxon>Deinococcota</taxon>
        <taxon>Deinococci</taxon>
        <taxon>Deinococcales</taxon>
        <taxon>Deinococcaceae</taxon>
        <taxon>Deinococcus</taxon>
    </lineage>
</organism>
<dbReference type="GO" id="GO:0042597">
    <property type="term" value="C:periplasmic space"/>
    <property type="evidence" value="ECO:0007669"/>
    <property type="project" value="UniProtKB-SubCell"/>
</dbReference>
<gene>
    <name evidence="6" type="ORF">QR90_00315</name>
</gene>
<dbReference type="InterPro" id="IPR045584">
    <property type="entry name" value="Pilin-like"/>
</dbReference>
<dbReference type="Proteomes" id="UP000030634">
    <property type="component" value="Chromosome"/>
</dbReference>
<comment type="subcellular location">
    <subcellularLocation>
        <location evidence="1">Cell outer membrane</location>
        <topology evidence="1">Single-pass membrane protein</topology>
    </subcellularLocation>
    <subcellularLocation>
        <location evidence="2">Periplasm</location>
    </subcellularLocation>
</comment>
<keyword evidence="5" id="KW-0472">Membrane</keyword>
<evidence type="ECO:0000256" key="1">
    <source>
        <dbReference type="ARBA" id="ARBA00004203"/>
    </source>
</evidence>
<evidence type="ECO:0000256" key="3">
    <source>
        <dbReference type="ARBA" id="ARBA00022764"/>
    </source>
</evidence>
<dbReference type="Gene3D" id="3.30.700.10">
    <property type="entry name" value="Glycoprotein, Type 4 Pilin"/>
    <property type="match status" value="1"/>
</dbReference>
<dbReference type="EMBL" id="CP010028">
    <property type="protein sequence ID" value="AIZ43911.1"/>
    <property type="molecule type" value="Genomic_DNA"/>
</dbReference>
<evidence type="ECO:0000256" key="5">
    <source>
        <dbReference type="SAM" id="Phobius"/>
    </source>
</evidence>
<feature type="transmembrane region" description="Helical" evidence="5">
    <location>
        <begin position="6"/>
        <end position="30"/>
    </location>
</feature>
<name>A0A0A7KCQ6_9DEIO</name>
<evidence type="ECO:0000313" key="6">
    <source>
        <dbReference type="EMBL" id="AIZ43911.1"/>
    </source>
</evidence>
<keyword evidence="4" id="KW-0998">Cell outer membrane</keyword>
<dbReference type="NCBIfam" id="TIGR02532">
    <property type="entry name" value="IV_pilin_GFxxxE"/>
    <property type="match status" value="1"/>
</dbReference>
<evidence type="ECO:0000256" key="2">
    <source>
        <dbReference type="ARBA" id="ARBA00004418"/>
    </source>
</evidence>
<dbReference type="SUPFAM" id="SSF54523">
    <property type="entry name" value="Pili subunits"/>
    <property type="match status" value="1"/>
</dbReference>
<protein>
    <submittedName>
        <fullName evidence="6">Pili assembly chaperone</fullName>
    </submittedName>
</protein>
<sequence>MNRQGFTLLEILVVLGIIAILMGIMGVNLIRSIRTAELREAATQIATDFRRARSQAQRGSMDIVLVLPGSGGGKVYKVDTVEKVLPNSVQVICKTTCGSGTTTNVTYQAPYGELGAGATGSVYTVRSPMSGINDLEIRVVGVTGKVILTKAGS</sequence>
<dbReference type="KEGG" id="dsw:QR90_00315"/>
<dbReference type="RefSeq" id="WP_039681547.1">
    <property type="nucleotide sequence ID" value="NZ_CP010028.1"/>
</dbReference>
<dbReference type="AlphaFoldDB" id="A0A0A7KCQ6"/>
<keyword evidence="5" id="KW-0812">Transmembrane</keyword>